<dbReference type="AlphaFoldDB" id="A0A7U4E470"/>
<dbReference type="KEGG" id="rsi:Runsl_0391"/>
<evidence type="ECO:0000313" key="1">
    <source>
        <dbReference type="EMBL" id="AEI46843.1"/>
    </source>
</evidence>
<accession>A0A7U4E470</accession>
<proteinExistence type="predicted"/>
<reference evidence="1 2" key="2">
    <citation type="journal article" date="2012" name="Stand. Genomic Sci.">
        <title>Complete genome sequence of the aquatic bacterium Runella slithyformis type strain (LSU 4(T)).</title>
        <authorList>
            <person name="Copeland A."/>
            <person name="Zhang X."/>
            <person name="Misra M."/>
            <person name="Lapidus A."/>
            <person name="Nolan M."/>
            <person name="Lucas S."/>
            <person name="Deshpande S."/>
            <person name="Cheng J.F."/>
            <person name="Tapia R."/>
            <person name="Goodwin L.A."/>
            <person name="Pitluck S."/>
            <person name="Liolios K."/>
            <person name="Pagani I."/>
            <person name="Ivanova N."/>
            <person name="Mikhailova N."/>
            <person name="Pati A."/>
            <person name="Chen A."/>
            <person name="Palaniappan K."/>
            <person name="Land M."/>
            <person name="Hauser L."/>
            <person name="Pan C."/>
            <person name="Jeffries C.D."/>
            <person name="Detter J.C."/>
            <person name="Brambilla E.M."/>
            <person name="Rohde M."/>
            <person name="Djao O.D."/>
            <person name="Goker M."/>
            <person name="Sikorski J."/>
            <person name="Tindall B.J."/>
            <person name="Woyke T."/>
            <person name="Bristow J."/>
            <person name="Eisen J.A."/>
            <person name="Markowitz V."/>
            <person name="Hugenholtz P."/>
            <person name="Kyrpides N.C."/>
            <person name="Klenk H.P."/>
            <person name="Mavromatis K."/>
        </authorList>
    </citation>
    <scope>NUCLEOTIDE SEQUENCE [LARGE SCALE GENOMIC DNA]</scope>
    <source>
        <strain evidence="2">ATCC 29530 / DSM 19594 / LMG 11500 / NCIMB 11436 / LSU 4</strain>
    </source>
</reference>
<name>A0A7U4E470_RUNSL</name>
<reference evidence="2" key="1">
    <citation type="submission" date="2011-06" db="EMBL/GenBank/DDBJ databases">
        <title>The complete genome of chromosome of Runella slithyformis DSM 19594.</title>
        <authorList>
            <consortium name="US DOE Joint Genome Institute (JGI-PGF)"/>
            <person name="Lucas S."/>
            <person name="Han J."/>
            <person name="Lapidus A."/>
            <person name="Bruce D."/>
            <person name="Goodwin L."/>
            <person name="Pitluck S."/>
            <person name="Peters L."/>
            <person name="Kyrpides N."/>
            <person name="Mavromatis K."/>
            <person name="Ivanova N."/>
            <person name="Ovchinnikova G."/>
            <person name="Zhang X."/>
            <person name="Misra M."/>
            <person name="Detter J.C."/>
            <person name="Tapia R."/>
            <person name="Han C."/>
            <person name="Land M."/>
            <person name="Hauser L."/>
            <person name="Markowitz V."/>
            <person name="Cheng J.-F."/>
            <person name="Hugenholtz P."/>
            <person name="Woyke T."/>
            <person name="Wu D."/>
            <person name="Tindall B."/>
            <person name="Faehrich R."/>
            <person name="Brambilla E."/>
            <person name="Klenk H.-P."/>
            <person name="Eisen J.A."/>
        </authorList>
    </citation>
    <scope>NUCLEOTIDE SEQUENCE [LARGE SCALE GENOMIC DNA]</scope>
    <source>
        <strain evidence="2">ATCC 29530 / DSM 19594 / LMG 11500 / NCIMB 11436 / LSU 4</strain>
    </source>
</reference>
<keyword evidence="2" id="KW-1185">Reference proteome</keyword>
<dbReference type="EMBL" id="CP002859">
    <property type="protein sequence ID" value="AEI46843.1"/>
    <property type="molecule type" value="Genomic_DNA"/>
</dbReference>
<protein>
    <recommendedName>
        <fullName evidence="3">Carboxypeptidase regulatory-like domain-containing protein</fullName>
    </recommendedName>
</protein>
<evidence type="ECO:0008006" key="3">
    <source>
        <dbReference type="Google" id="ProtNLM"/>
    </source>
</evidence>
<dbReference type="Proteomes" id="UP000000493">
    <property type="component" value="Chromosome"/>
</dbReference>
<sequence length="161" mass="17904">MLQAALYRFQHLCSVLVFGLLLFTYGCAAQKKKGGQGITGTVLWRSGNFMPSPDAKASNAKGTPIVREILIYELTALSKAEPAEQAGFYQKINTKLIKKVTSNSSGRFTVSLPKGYYSLFVKEDKGLYANLFDDTMNIHPVHIQQGQWKKTDIIVDYAAVY</sequence>
<evidence type="ECO:0000313" key="2">
    <source>
        <dbReference type="Proteomes" id="UP000000493"/>
    </source>
</evidence>
<dbReference type="RefSeq" id="WP_013926168.1">
    <property type="nucleotide sequence ID" value="NC_015703.1"/>
</dbReference>
<gene>
    <name evidence="1" type="ordered locus">Runsl_0391</name>
</gene>
<organism evidence="1 2">
    <name type="scientific">Runella slithyformis (strain ATCC 29530 / DSM 19594 / LMG 11500 / NCIMB 11436 / LSU 4)</name>
    <dbReference type="NCBI Taxonomy" id="761193"/>
    <lineage>
        <taxon>Bacteria</taxon>
        <taxon>Pseudomonadati</taxon>
        <taxon>Bacteroidota</taxon>
        <taxon>Cytophagia</taxon>
        <taxon>Cytophagales</taxon>
        <taxon>Spirosomataceae</taxon>
        <taxon>Runella</taxon>
    </lineage>
</organism>